<accession>A0A080LUR6</accession>
<protein>
    <submittedName>
        <fullName evidence="2">Hemin importer ATP-binding subunit</fullName>
    </submittedName>
</protein>
<name>A0A080LUR6_9PROT</name>
<dbReference type="Proteomes" id="UP000020077">
    <property type="component" value="Unassembled WGS sequence"/>
</dbReference>
<dbReference type="InterPro" id="IPR003959">
    <property type="entry name" value="ATPase_AAA_core"/>
</dbReference>
<dbReference type="AlphaFoldDB" id="A0A080LUR6"/>
<dbReference type="Pfam" id="PF13304">
    <property type="entry name" value="AAA_21"/>
    <property type="match status" value="1"/>
</dbReference>
<dbReference type="InterPro" id="IPR051396">
    <property type="entry name" value="Bact_Antivir_Def_Nuclease"/>
</dbReference>
<organism evidence="2 3">
    <name type="scientific">Candidatus Accumulibacter phosphatis</name>
    <dbReference type="NCBI Taxonomy" id="327160"/>
    <lineage>
        <taxon>Bacteria</taxon>
        <taxon>Pseudomonadati</taxon>
        <taxon>Pseudomonadota</taxon>
        <taxon>Betaproteobacteria</taxon>
        <taxon>Candidatus Accumulibacter</taxon>
    </lineage>
</organism>
<dbReference type="InterPro" id="IPR038729">
    <property type="entry name" value="Rad50/SbcC_AAA"/>
</dbReference>
<dbReference type="InterPro" id="IPR003593">
    <property type="entry name" value="AAA+_ATPase"/>
</dbReference>
<comment type="caution">
    <text evidence="2">The sequence shown here is derived from an EMBL/GenBank/DDBJ whole genome shotgun (WGS) entry which is preliminary data.</text>
</comment>
<dbReference type="SUPFAM" id="SSF52540">
    <property type="entry name" value="P-loop containing nucleoside triphosphate hydrolases"/>
    <property type="match status" value="1"/>
</dbReference>
<dbReference type="SMART" id="SM00382">
    <property type="entry name" value="AAA"/>
    <property type="match status" value="1"/>
</dbReference>
<reference evidence="2 3" key="1">
    <citation type="submission" date="2014-02" db="EMBL/GenBank/DDBJ databases">
        <title>Expanding our view of genomic diversity in Candidatus Accumulibacter clades.</title>
        <authorList>
            <person name="Skennerton C.T."/>
            <person name="Barr J.J."/>
            <person name="Slater F.R."/>
            <person name="Bond P.L."/>
            <person name="Tyson G.W."/>
        </authorList>
    </citation>
    <scope>NUCLEOTIDE SEQUENCE [LARGE SCALE GENOMIC DNA]</scope>
    <source>
        <strain evidence="3">BA-91</strain>
    </source>
</reference>
<gene>
    <name evidence="2" type="ORF">AW09_002542</name>
</gene>
<proteinExistence type="predicted"/>
<evidence type="ECO:0000313" key="3">
    <source>
        <dbReference type="Proteomes" id="UP000020077"/>
    </source>
</evidence>
<dbReference type="PANTHER" id="PTHR43581:SF2">
    <property type="entry name" value="EXCINUCLEASE ATPASE SUBUNIT"/>
    <property type="match status" value="1"/>
</dbReference>
<dbReference type="EMBL" id="JDVG02000411">
    <property type="protein sequence ID" value="KFB72288.1"/>
    <property type="molecule type" value="Genomic_DNA"/>
</dbReference>
<evidence type="ECO:0000313" key="2">
    <source>
        <dbReference type="EMBL" id="KFB72288.1"/>
    </source>
</evidence>
<dbReference type="PANTHER" id="PTHR43581">
    <property type="entry name" value="ATP/GTP PHOSPHATASE"/>
    <property type="match status" value="1"/>
</dbReference>
<sequence length="482" mass="53892">MDYAEVNAIRTQYQAGLWPQFLQMLQIEGLRGWSGQSVEFNFPVVAIVGENGSGKSTLMKTAACVYDNKDRDKRFYPSAFFVETHWDKIQGVKIDFRVRRGPNVDSFRTTKPTQRWRVPENGPKRDVFLLDIARTLPLDASVGYAKIARLAAAEIESAEINDAFRERLSHVLGRNYKKARFATSDVDKNRQIGLLEREWGELSQFHQGAGEDATLDLFRTLQGIPENSLLLIDEVEASLHPRAQRRLVRFLLWLARQRRIQVVLSTHSPYVLQELPQEARILLLPGPQGLSVVYGVSAEFAMSRLDDEVHPEVHLFVEDREAEVLLREILASTEETGKLLHRVAINPVGPANVVAMLGALGKTGKLPYRSAAIVDGDHVDANCLSLPGTLAPERMVYAELKAKGWPNLSQRFGIGAGTLLTALEDAMLEPDHHKWNAKVGDQILKSSVSVWEVLANEWCRSCLDPEKRKNLAEAITATADAG</sequence>
<keyword evidence="2" id="KW-0067">ATP-binding</keyword>
<dbReference type="Gene3D" id="3.40.50.300">
    <property type="entry name" value="P-loop containing nucleotide triphosphate hydrolases"/>
    <property type="match status" value="2"/>
</dbReference>
<feature type="domain" description="AAA+ ATPase" evidence="1">
    <location>
        <begin position="41"/>
        <end position="288"/>
    </location>
</feature>
<keyword evidence="2" id="KW-0547">Nucleotide-binding</keyword>
<dbReference type="Pfam" id="PF13476">
    <property type="entry name" value="AAA_23"/>
    <property type="match status" value="1"/>
</dbReference>
<dbReference type="GO" id="GO:0006302">
    <property type="term" value="P:double-strand break repair"/>
    <property type="evidence" value="ECO:0007669"/>
    <property type="project" value="InterPro"/>
</dbReference>
<dbReference type="InterPro" id="IPR027417">
    <property type="entry name" value="P-loop_NTPase"/>
</dbReference>
<dbReference type="CDD" id="cd00267">
    <property type="entry name" value="ABC_ATPase"/>
    <property type="match status" value="1"/>
</dbReference>
<dbReference type="GO" id="GO:0005524">
    <property type="term" value="F:ATP binding"/>
    <property type="evidence" value="ECO:0007669"/>
    <property type="project" value="UniProtKB-KW"/>
</dbReference>
<dbReference type="GO" id="GO:0016887">
    <property type="term" value="F:ATP hydrolysis activity"/>
    <property type="evidence" value="ECO:0007669"/>
    <property type="project" value="InterPro"/>
</dbReference>
<evidence type="ECO:0000259" key="1">
    <source>
        <dbReference type="SMART" id="SM00382"/>
    </source>
</evidence>